<sequence>MTEPCPRDTTPPMENQIIPGTPSRLQPWTRTTSPKRFVLRKCFEMPPTDGTTRRTEVGSFQAQNACILRRGKQTKF</sequence>
<evidence type="ECO:0000313" key="3">
    <source>
        <dbReference type="Proteomes" id="UP000887116"/>
    </source>
</evidence>
<evidence type="ECO:0000313" key="2">
    <source>
        <dbReference type="EMBL" id="GFR18777.1"/>
    </source>
</evidence>
<reference evidence="2" key="1">
    <citation type="submission" date="2020-07" db="EMBL/GenBank/DDBJ databases">
        <title>Multicomponent nature underlies the extraordinary mechanical properties of spider dragline silk.</title>
        <authorList>
            <person name="Kono N."/>
            <person name="Nakamura H."/>
            <person name="Mori M."/>
            <person name="Yoshida Y."/>
            <person name="Ohtoshi R."/>
            <person name="Malay A.D."/>
            <person name="Moran D.A.P."/>
            <person name="Tomita M."/>
            <person name="Numata K."/>
            <person name="Arakawa K."/>
        </authorList>
    </citation>
    <scope>NUCLEOTIDE SEQUENCE</scope>
</reference>
<keyword evidence="3" id="KW-1185">Reference proteome</keyword>
<name>A0A8X6LS99_TRICU</name>
<gene>
    <name evidence="2" type="ORF">TNCT_114981</name>
</gene>
<protein>
    <submittedName>
        <fullName evidence="2">Uncharacterized protein</fullName>
    </submittedName>
</protein>
<dbReference type="AlphaFoldDB" id="A0A8X6LS99"/>
<organism evidence="2 3">
    <name type="scientific">Trichonephila clavata</name>
    <name type="common">Joro spider</name>
    <name type="synonym">Nephila clavata</name>
    <dbReference type="NCBI Taxonomy" id="2740835"/>
    <lineage>
        <taxon>Eukaryota</taxon>
        <taxon>Metazoa</taxon>
        <taxon>Ecdysozoa</taxon>
        <taxon>Arthropoda</taxon>
        <taxon>Chelicerata</taxon>
        <taxon>Arachnida</taxon>
        <taxon>Araneae</taxon>
        <taxon>Araneomorphae</taxon>
        <taxon>Entelegynae</taxon>
        <taxon>Araneoidea</taxon>
        <taxon>Nephilidae</taxon>
        <taxon>Trichonephila</taxon>
    </lineage>
</organism>
<evidence type="ECO:0000256" key="1">
    <source>
        <dbReference type="SAM" id="MobiDB-lite"/>
    </source>
</evidence>
<dbReference type="Proteomes" id="UP000887116">
    <property type="component" value="Unassembled WGS sequence"/>
</dbReference>
<feature type="region of interest" description="Disordered" evidence="1">
    <location>
        <begin position="1"/>
        <end position="29"/>
    </location>
</feature>
<accession>A0A8X6LS99</accession>
<dbReference type="EMBL" id="BMAO01027663">
    <property type="protein sequence ID" value="GFR18777.1"/>
    <property type="molecule type" value="Genomic_DNA"/>
</dbReference>
<comment type="caution">
    <text evidence="2">The sequence shown here is derived from an EMBL/GenBank/DDBJ whole genome shotgun (WGS) entry which is preliminary data.</text>
</comment>
<proteinExistence type="predicted"/>